<sequence length="856" mass="96119">MRSNFSDEAYHSDYIRAENEEGSREDTKTSLGQQIQNRAQNRDTPRLAGLIRVIREENRVALDIVKKEDYDAWKMNKIRKIVKKKMTAKSYYAQWFSERSKNPPPAATVDDDQPLRRMKPAVSRPVMSSDLWEEDGQDSPDAEQSLLDNPIFQPYISNTGASEADNSKSVDLPQILSVSGQEGYPNIDSRQPDYRNPLNGQPDDVDAINDQAAEANPASAQPVDVSRQPAYIDSVSGLSHYGEPLNGQPDRTTHISEQPDVSNPIIRQPIYRNSSREQPNYVNPVFSMKQDNSEVQSIQLGYQDVIRVGQVYQQSNAPIQNEERSGSSPTKSVSPPCPPSVHDPVIIGNKSRPFNKDPDSAPVHDPVITKEKPKSLNKDTVPTENKQISGPKRLIRNPITGRLEEVEVKGRKKRSINKKDEENSAHKSQVRQEKIPAVSKLEDDKDNILGSREGLDNPDKSRPAIRRETNLVLSKPENKVGVRPTSPEVDLSNQESVNIYGDDVASRDAESITNLDQTIHHANIQETATSRVGSRESTVLVTTKPRYRRGPGMATVNQTSPGRIPSVHERVPMESDLSRDGRPPISKAMIHDRMEDERYPSRNESLSTDKRNPRNPDVNRKLVVHSQFENAEPRDPHRELSEYHPEKYGSNPQSGGSYPEPQILPQYTTTPTGSGKERVLKFQSKSDLEQLRHRSSPASDDAPTRDRKTLTNPALRDDKAVVYTEPKLKGTDKLKTHHPLVNSLQSNHENGRLELVTSEKNGDGTTSNRKRGDDGKRSVDDEINNKVDTEPQDEMTPVETPRRFTVYHSKSSVDHKPPPRRSFLATYRDPEPETTNGRTTPAAGWISPRAPKGQIR</sequence>
<name>A0AAD9JKT3_9ANNE</name>
<evidence type="ECO:0000313" key="2">
    <source>
        <dbReference type="EMBL" id="KAK2154273.1"/>
    </source>
</evidence>
<feature type="region of interest" description="Disordered" evidence="1">
    <location>
        <begin position="98"/>
        <end position="145"/>
    </location>
</feature>
<dbReference type="Proteomes" id="UP001208570">
    <property type="component" value="Unassembled WGS sequence"/>
</dbReference>
<organism evidence="2 3">
    <name type="scientific">Paralvinella palmiformis</name>
    <dbReference type="NCBI Taxonomy" id="53620"/>
    <lineage>
        <taxon>Eukaryota</taxon>
        <taxon>Metazoa</taxon>
        <taxon>Spiralia</taxon>
        <taxon>Lophotrochozoa</taxon>
        <taxon>Annelida</taxon>
        <taxon>Polychaeta</taxon>
        <taxon>Sedentaria</taxon>
        <taxon>Canalipalpata</taxon>
        <taxon>Terebellida</taxon>
        <taxon>Terebelliformia</taxon>
        <taxon>Alvinellidae</taxon>
        <taxon>Paralvinella</taxon>
    </lineage>
</organism>
<keyword evidence="3" id="KW-1185">Reference proteome</keyword>
<feature type="compositionally biased region" description="Basic and acidic residues" evidence="1">
    <location>
        <begin position="417"/>
        <end position="468"/>
    </location>
</feature>
<feature type="region of interest" description="Disordered" evidence="1">
    <location>
        <begin position="178"/>
        <end position="206"/>
    </location>
</feature>
<gene>
    <name evidence="2" type="ORF">LSH36_272g02038</name>
</gene>
<feature type="compositionally biased region" description="Basic and acidic residues" evidence="1">
    <location>
        <begin position="367"/>
        <end position="377"/>
    </location>
</feature>
<comment type="caution">
    <text evidence="2">The sequence shown here is derived from an EMBL/GenBank/DDBJ whole genome shotgun (WGS) entry which is preliminary data.</text>
</comment>
<feature type="compositionally biased region" description="Polar residues" evidence="1">
    <location>
        <begin position="378"/>
        <end position="388"/>
    </location>
</feature>
<feature type="compositionally biased region" description="Basic and acidic residues" evidence="1">
    <location>
        <begin position="566"/>
        <end position="582"/>
    </location>
</feature>
<feature type="compositionally biased region" description="Polar residues" evidence="1">
    <location>
        <begin position="29"/>
        <end position="39"/>
    </location>
</feature>
<evidence type="ECO:0000313" key="3">
    <source>
        <dbReference type="Proteomes" id="UP001208570"/>
    </source>
</evidence>
<reference evidence="2" key="1">
    <citation type="journal article" date="2023" name="Mol. Biol. Evol.">
        <title>Third-Generation Sequencing Reveals the Adaptive Role of the Epigenome in Three Deep-Sea Polychaetes.</title>
        <authorList>
            <person name="Perez M."/>
            <person name="Aroh O."/>
            <person name="Sun Y."/>
            <person name="Lan Y."/>
            <person name="Juniper S.K."/>
            <person name="Young C.R."/>
            <person name="Angers B."/>
            <person name="Qian P.Y."/>
        </authorList>
    </citation>
    <scope>NUCLEOTIDE SEQUENCE</scope>
    <source>
        <strain evidence="2">P08H-3</strain>
    </source>
</reference>
<evidence type="ECO:0000256" key="1">
    <source>
        <dbReference type="SAM" id="MobiDB-lite"/>
    </source>
</evidence>
<feature type="region of interest" description="Disordered" evidence="1">
    <location>
        <begin position="318"/>
        <end position="468"/>
    </location>
</feature>
<feature type="region of interest" description="Disordered" evidence="1">
    <location>
        <begin position="1"/>
        <end position="43"/>
    </location>
</feature>
<accession>A0AAD9JKT3</accession>
<protein>
    <submittedName>
        <fullName evidence="2">Uncharacterized protein</fullName>
    </submittedName>
</protein>
<feature type="compositionally biased region" description="Basic and acidic residues" evidence="1">
    <location>
        <begin position="702"/>
        <end position="734"/>
    </location>
</feature>
<dbReference type="EMBL" id="JAODUP010000272">
    <property type="protein sequence ID" value="KAK2154273.1"/>
    <property type="molecule type" value="Genomic_DNA"/>
</dbReference>
<feature type="region of interest" description="Disordered" evidence="1">
    <location>
        <begin position="547"/>
        <end position="856"/>
    </location>
</feature>
<proteinExistence type="predicted"/>
<dbReference type="AlphaFoldDB" id="A0AAD9JKT3"/>
<feature type="compositionally biased region" description="Basic and acidic residues" evidence="1">
    <location>
        <begin position="770"/>
        <end position="789"/>
    </location>
</feature>
<feature type="compositionally biased region" description="Basic and acidic residues" evidence="1">
    <location>
        <begin position="631"/>
        <end position="647"/>
    </location>
</feature>
<feature type="compositionally biased region" description="Basic and acidic residues" evidence="1">
    <location>
        <begin position="675"/>
        <end position="692"/>
    </location>
</feature>
<feature type="compositionally biased region" description="Basic and acidic residues" evidence="1">
    <location>
        <begin position="8"/>
        <end position="28"/>
    </location>
</feature>
<feature type="compositionally biased region" description="Acidic residues" evidence="1">
    <location>
        <begin position="131"/>
        <end position="141"/>
    </location>
</feature>
<feature type="compositionally biased region" description="Basic and acidic residues" evidence="1">
    <location>
        <begin position="589"/>
        <end position="620"/>
    </location>
</feature>